<keyword evidence="1" id="KW-0732">Signal</keyword>
<proteinExistence type="predicted"/>
<dbReference type="EMBL" id="HACG01024417">
    <property type="protein sequence ID" value="CEK71282.1"/>
    <property type="molecule type" value="Transcribed_RNA"/>
</dbReference>
<evidence type="ECO:0008006" key="3">
    <source>
        <dbReference type="Google" id="ProtNLM"/>
    </source>
</evidence>
<evidence type="ECO:0000313" key="2">
    <source>
        <dbReference type="EMBL" id="CEK71282.1"/>
    </source>
</evidence>
<evidence type="ECO:0000256" key="1">
    <source>
        <dbReference type="SAM" id="SignalP"/>
    </source>
</evidence>
<gene>
    <name evidence="2" type="primary">ORF77657</name>
</gene>
<accession>A0A0B6ZSC1</accession>
<reference evidence="2" key="1">
    <citation type="submission" date="2014-12" db="EMBL/GenBank/DDBJ databases">
        <title>Insight into the proteome of Arion vulgaris.</title>
        <authorList>
            <person name="Aradska J."/>
            <person name="Bulat T."/>
            <person name="Smidak R."/>
            <person name="Sarate P."/>
            <person name="Gangsoo J."/>
            <person name="Sialana F."/>
            <person name="Bilban M."/>
            <person name="Lubec G."/>
        </authorList>
    </citation>
    <scope>NUCLEOTIDE SEQUENCE</scope>
    <source>
        <tissue evidence="2">Skin</tissue>
    </source>
</reference>
<sequence length="77" mass="8960">MITNLINLTVIFVLMPTAPERTQPTHENWTTSLRWCSSSRLVTLQGHNYHTIPVILVSTKLSHTTENLWKLILKYKK</sequence>
<dbReference type="AlphaFoldDB" id="A0A0B6ZSC1"/>
<protein>
    <recommendedName>
        <fullName evidence="3">Secreted protein</fullName>
    </recommendedName>
</protein>
<feature type="chain" id="PRO_5002112386" description="Secreted protein" evidence="1">
    <location>
        <begin position="20"/>
        <end position="77"/>
    </location>
</feature>
<feature type="signal peptide" evidence="1">
    <location>
        <begin position="1"/>
        <end position="19"/>
    </location>
</feature>
<organism evidence="2">
    <name type="scientific">Arion vulgaris</name>
    <dbReference type="NCBI Taxonomy" id="1028688"/>
    <lineage>
        <taxon>Eukaryota</taxon>
        <taxon>Metazoa</taxon>
        <taxon>Spiralia</taxon>
        <taxon>Lophotrochozoa</taxon>
        <taxon>Mollusca</taxon>
        <taxon>Gastropoda</taxon>
        <taxon>Heterobranchia</taxon>
        <taxon>Euthyneura</taxon>
        <taxon>Panpulmonata</taxon>
        <taxon>Eupulmonata</taxon>
        <taxon>Stylommatophora</taxon>
        <taxon>Helicina</taxon>
        <taxon>Arionoidea</taxon>
        <taxon>Arionidae</taxon>
        <taxon>Arion</taxon>
    </lineage>
</organism>
<name>A0A0B6ZSC1_9EUPU</name>